<dbReference type="Gene3D" id="1.20.1280.50">
    <property type="match status" value="1"/>
</dbReference>
<protein>
    <recommendedName>
        <fullName evidence="6">F-box domain-containing protein</fullName>
    </recommendedName>
</protein>
<keyword evidence="8" id="KW-1185">Reference proteome</keyword>
<feature type="compositionally biased region" description="Polar residues" evidence="5">
    <location>
        <begin position="250"/>
        <end position="260"/>
    </location>
</feature>
<dbReference type="PRINTS" id="PR00320">
    <property type="entry name" value="GPROTEINBRPT"/>
</dbReference>
<feature type="repeat" description="WD" evidence="4">
    <location>
        <begin position="375"/>
        <end position="415"/>
    </location>
</feature>
<dbReference type="GO" id="GO:0016251">
    <property type="term" value="F:RNA polymerase II general transcription initiation factor activity"/>
    <property type="evidence" value="ECO:0007669"/>
    <property type="project" value="TreeGrafter"/>
</dbReference>
<feature type="region of interest" description="Disordered" evidence="5">
    <location>
        <begin position="651"/>
        <end position="693"/>
    </location>
</feature>
<comment type="similarity">
    <text evidence="1">Belongs to the WD repeat MET30/SCONB/SCON-2 family.</text>
</comment>
<sequence length="693" mass="76466">MAGYNRPVGFSERRGSLLTEELMLNTARSSSGDQRLDKAASQIHGQQRHIRGPPTPSMSTPAADFEHDLEPQLTGSPPPPPTPAASPGPSHYQPDWSDAADDEDFFLSTVRKHFKNCSGPQRTRVLADLLNLCTSQQLSFVHQFVSPLLKKDPFTSLPDELCLRILSFIDDPKVLARASQVSKRWRDLLSDDMTWKNLCVKHDYGRRLSEVHSAASAFAPRHLLPPRTINESADTEMVSSNSYPGAMPSSYPSGSKSFDVSTPGRPRLRSYKSHFKQRYLVEAAWRSGGTSITRHITQEGGVVTSLHLTPKYIIVALDNAKIHVFNPAGDQQRTLTGHVMGVWAMVPWGDTLVSGGCDRDVRVWDLQTGACLHTLRGHTSTVRCLKMADENTAISGSRDTTLRIWDIKSGLCKNVLVGHTSSVRCLEIKGDIVVSGSYDTFAKVWSISEGRCLQTLQGHFSQIYAIGFDGKRVVTGSLDTNVRIWDPITGECLAVLAGHTSLVGQLQMRGDTLVTGGSDGSVRIWTMEGKRAIHRLAAHDNSVTSLQFDETRVVSGGSDGRVKIWDLKTGQLVRELIAQGEAVWRVAFEDEKCVALALRSSRTVMEVWSFSPPEEMFNDRPLSLEQQQILEEDRNRPLSAMALDFKTAAIETGGSSREGDIDMVDAEPGPSQAREGQRRSHDADDNKTFFDAD</sequence>
<feature type="compositionally biased region" description="Basic and acidic residues" evidence="5">
    <location>
        <begin position="675"/>
        <end position="693"/>
    </location>
</feature>
<dbReference type="InterPro" id="IPR001680">
    <property type="entry name" value="WD40_rpt"/>
</dbReference>
<keyword evidence="3" id="KW-0677">Repeat</keyword>
<feature type="repeat" description="WD" evidence="4">
    <location>
        <begin position="496"/>
        <end position="535"/>
    </location>
</feature>
<evidence type="ECO:0000256" key="3">
    <source>
        <dbReference type="ARBA" id="ARBA00022737"/>
    </source>
</evidence>
<dbReference type="PANTHER" id="PTHR19879">
    <property type="entry name" value="TRANSCRIPTION INITIATION FACTOR TFIID"/>
    <property type="match status" value="1"/>
</dbReference>
<dbReference type="InterPro" id="IPR015943">
    <property type="entry name" value="WD40/YVTN_repeat-like_dom_sf"/>
</dbReference>
<dbReference type="PANTHER" id="PTHR19879:SF1">
    <property type="entry name" value="CANNONBALL-RELATED"/>
    <property type="match status" value="1"/>
</dbReference>
<dbReference type="EMBL" id="JAPDFR010000006">
    <property type="protein sequence ID" value="KAK0385821.1"/>
    <property type="molecule type" value="Genomic_DNA"/>
</dbReference>
<reference evidence="7" key="1">
    <citation type="submission" date="2022-10" db="EMBL/GenBank/DDBJ databases">
        <title>Determination and structural analysis of whole genome sequence of Sarocladium strictum F4-1.</title>
        <authorList>
            <person name="Hu L."/>
            <person name="Jiang Y."/>
        </authorList>
    </citation>
    <scope>NUCLEOTIDE SEQUENCE</scope>
    <source>
        <strain evidence="7">F4-1</strain>
    </source>
</reference>
<feature type="repeat" description="WD" evidence="4">
    <location>
        <begin position="536"/>
        <end position="575"/>
    </location>
</feature>
<proteinExistence type="inferred from homology"/>
<feature type="region of interest" description="Disordered" evidence="5">
    <location>
        <begin position="21"/>
        <end position="97"/>
    </location>
</feature>
<dbReference type="CDD" id="cd00200">
    <property type="entry name" value="WD40"/>
    <property type="match status" value="1"/>
</dbReference>
<dbReference type="GO" id="GO:0006367">
    <property type="term" value="P:transcription initiation at RNA polymerase II promoter"/>
    <property type="evidence" value="ECO:0007669"/>
    <property type="project" value="TreeGrafter"/>
</dbReference>
<dbReference type="InterPro" id="IPR036322">
    <property type="entry name" value="WD40_repeat_dom_sf"/>
</dbReference>
<evidence type="ECO:0000256" key="5">
    <source>
        <dbReference type="SAM" id="MobiDB-lite"/>
    </source>
</evidence>
<dbReference type="SUPFAM" id="SSF81383">
    <property type="entry name" value="F-box domain"/>
    <property type="match status" value="1"/>
</dbReference>
<feature type="repeat" description="WD" evidence="4">
    <location>
        <begin position="456"/>
        <end position="495"/>
    </location>
</feature>
<accession>A0AA39GER0</accession>
<dbReference type="InterPro" id="IPR019775">
    <property type="entry name" value="WD40_repeat_CS"/>
</dbReference>
<feature type="compositionally biased region" description="Pro residues" evidence="5">
    <location>
        <begin position="76"/>
        <end position="86"/>
    </location>
</feature>
<name>A0AA39GER0_SARSR</name>
<evidence type="ECO:0000313" key="8">
    <source>
        <dbReference type="Proteomes" id="UP001175261"/>
    </source>
</evidence>
<feature type="repeat" description="WD" evidence="4">
    <location>
        <begin position="349"/>
        <end position="374"/>
    </location>
</feature>
<dbReference type="PROSITE" id="PS50294">
    <property type="entry name" value="WD_REPEATS_REGION"/>
    <property type="match status" value="5"/>
</dbReference>
<evidence type="ECO:0000259" key="6">
    <source>
        <dbReference type="PROSITE" id="PS50181"/>
    </source>
</evidence>
<feature type="repeat" description="WD" evidence="4">
    <location>
        <begin position="416"/>
        <end position="455"/>
    </location>
</feature>
<dbReference type="PROSITE" id="PS50082">
    <property type="entry name" value="WD_REPEATS_2"/>
    <property type="match status" value="6"/>
</dbReference>
<comment type="caution">
    <text evidence="7">The sequence shown here is derived from an EMBL/GenBank/DDBJ whole genome shotgun (WGS) entry which is preliminary data.</text>
</comment>
<evidence type="ECO:0000256" key="4">
    <source>
        <dbReference type="PROSITE-ProRule" id="PRU00221"/>
    </source>
</evidence>
<feature type="region of interest" description="Disordered" evidence="5">
    <location>
        <begin position="238"/>
        <end position="263"/>
    </location>
</feature>
<dbReference type="Pfam" id="PF00400">
    <property type="entry name" value="WD40"/>
    <property type="match status" value="6"/>
</dbReference>
<evidence type="ECO:0000256" key="2">
    <source>
        <dbReference type="ARBA" id="ARBA00022574"/>
    </source>
</evidence>
<dbReference type="Pfam" id="PF12937">
    <property type="entry name" value="F-box-like"/>
    <property type="match status" value="1"/>
</dbReference>
<keyword evidence="2 4" id="KW-0853">WD repeat</keyword>
<dbReference type="Gene3D" id="2.130.10.10">
    <property type="entry name" value="YVTN repeat-like/Quinoprotein amine dehydrogenase"/>
    <property type="match status" value="1"/>
</dbReference>
<dbReference type="SMART" id="SM00320">
    <property type="entry name" value="WD40"/>
    <property type="match status" value="7"/>
</dbReference>
<organism evidence="7 8">
    <name type="scientific">Sarocladium strictum</name>
    <name type="common">Black bundle disease fungus</name>
    <name type="synonym">Acremonium strictum</name>
    <dbReference type="NCBI Taxonomy" id="5046"/>
    <lineage>
        <taxon>Eukaryota</taxon>
        <taxon>Fungi</taxon>
        <taxon>Dikarya</taxon>
        <taxon>Ascomycota</taxon>
        <taxon>Pezizomycotina</taxon>
        <taxon>Sordariomycetes</taxon>
        <taxon>Hypocreomycetidae</taxon>
        <taxon>Hypocreales</taxon>
        <taxon>Sarocladiaceae</taxon>
        <taxon>Sarocladium</taxon>
    </lineage>
</organism>
<dbReference type="InterPro" id="IPR001810">
    <property type="entry name" value="F-box_dom"/>
</dbReference>
<dbReference type="SMART" id="SM00256">
    <property type="entry name" value="FBOX"/>
    <property type="match status" value="1"/>
</dbReference>
<dbReference type="InterPro" id="IPR020472">
    <property type="entry name" value="WD40_PAC1"/>
</dbReference>
<dbReference type="SUPFAM" id="SSF50978">
    <property type="entry name" value="WD40 repeat-like"/>
    <property type="match status" value="1"/>
</dbReference>
<evidence type="ECO:0000256" key="1">
    <source>
        <dbReference type="ARBA" id="ARBA00007968"/>
    </source>
</evidence>
<gene>
    <name evidence="7" type="ORF">NLU13_6998</name>
</gene>
<dbReference type="GO" id="GO:0005669">
    <property type="term" value="C:transcription factor TFIID complex"/>
    <property type="evidence" value="ECO:0007669"/>
    <property type="project" value="TreeGrafter"/>
</dbReference>
<evidence type="ECO:0000313" key="7">
    <source>
        <dbReference type="EMBL" id="KAK0385821.1"/>
    </source>
</evidence>
<dbReference type="InterPro" id="IPR036047">
    <property type="entry name" value="F-box-like_dom_sf"/>
</dbReference>
<dbReference type="Proteomes" id="UP001175261">
    <property type="component" value="Unassembled WGS sequence"/>
</dbReference>
<dbReference type="PROSITE" id="PS00678">
    <property type="entry name" value="WD_REPEATS_1"/>
    <property type="match status" value="3"/>
</dbReference>
<dbReference type="AlphaFoldDB" id="A0AA39GER0"/>
<dbReference type="PROSITE" id="PS50181">
    <property type="entry name" value="FBOX"/>
    <property type="match status" value="1"/>
</dbReference>
<feature type="domain" description="F-box" evidence="6">
    <location>
        <begin position="151"/>
        <end position="198"/>
    </location>
</feature>